<dbReference type="Proteomes" id="UP000076727">
    <property type="component" value="Unassembled WGS sequence"/>
</dbReference>
<gene>
    <name evidence="1" type="ORF">DAEQUDRAFT_607409</name>
</gene>
<dbReference type="EMBL" id="KV429128">
    <property type="protein sequence ID" value="KZT64441.1"/>
    <property type="molecule type" value="Genomic_DNA"/>
</dbReference>
<sequence>MQLQIHETTTWTSNYWHSRVPLTADDVQAQHPVSTEDLSSIGPRGSVILTHGSRAELVRDLLALDEYRLVAQATGVGLHTTSAIVCSIPAGLGAAWGVYNNDEQPTPKNLARAMKVSVRRILWMLSVDGILAELRTATRFAGWNMGMYCGPHWE</sequence>
<proteinExistence type="predicted"/>
<reference evidence="1 2" key="1">
    <citation type="journal article" date="2016" name="Mol. Biol. Evol.">
        <title>Comparative Genomics of Early-Diverging Mushroom-Forming Fungi Provides Insights into the Origins of Lignocellulose Decay Capabilities.</title>
        <authorList>
            <person name="Nagy L.G."/>
            <person name="Riley R."/>
            <person name="Tritt A."/>
            <person name="Adam C."/>
            <person name="Daum C."/>
            <person name="Floudas D."/>
            <person name="Sun H."/>
            <person name="Yadav J.S."/>
            <person name="Pangilinan J."/>
            <person name="Larsson K.H."/>
            <person name="Matsuura K."/>
            <person name="Barry K."/>
            <person name="Labutti K."/>
            <person name="Kuo R."/>
            <person name="Ohm R.A."/>
            <person name="Bhattacharya S.S."/>
            <person name="Shirouzu T."/>
            <person name="Yoshinaga Y."/>
            <person name="Martin F.M."/>
            <person name="Grigoriev I.V."/>
            <person name="Hibbett D.S."/>
        </authorList>
    </citation>
    <scope>NUCLEOTIDE SEQUENCE [LARGE SCALE GENOMIC DNA]</scope>
    <source>
        <strain evidence="1 2">L-15889</strain>
    </source>
</reference>
<protein>
    <submittedName>
        <fullName evidence="1">Uncharacterized protein</fullName>
    </submittedName>
</protein>
<dbReference type="AlphaFoldDB" id="A0A165LHV5"/>
<name>A0A165LHV5_9APHY</name>
<accession>A0A165LHV5</accession>
<evidence type="ECO:0000313" key="1">
    <source>
        <dbReference type="EMBL" id="KZT64441.1"/>
    </source>
</evidence>
<keyword evidence="2" id="KW-1185">Reference proteome</keyword>
<organism evidence="1 2">
    <name type="scientific">Daedalea quercina L-15889</name>
    <dbReference type="NCBI Taxonomy" id="1314783"/>
    <lineage>
        <taxon>Eukaryota</taxon>
        <taxon>Fungi</taxon>
        <taxon>Dikarya</taxon>
        <taxon>Basidiomycota</taxon>
        <taxon>Agaricomycotina</taxon>
        <taxon>Agaricomycetes</taxon>
        <taxon>Polyporales</taxon>
        <taxon>Fomitopsis</taxon>
    </lineage>
</organism>
<evidence type="ECO:0000313" key="2">
    <source>
        <dbReference type="Proteomes" id="UP000076727"/>
    </source>
</evidence>